<dbReference type="AlphaFoldDB" id="F0P2K1"/>
<dbReference type="InterPro" id="IPR024775">
    <property type="entry name" value="DinB-like"/>
</dbReference>
<reference evidence="2 3" key="1">
    <citation type="journal article" date="2011" name="Stand. Genomic Sci.">
        <title>Complete genome sequence of Weeksella virosa type strain (9751).</title>
        <authorList>
            <person name="Lang E."/>
            <person name="Teshima H."/>
            <person name="Lucas S."/>
            <person name="Lapidus A."/>
            <person name="Hammon N."/>
            <person name="Deshpande S."/>
            <person name="Nolan M."/>
            <person name="Cheng J.F."/>
            <person name="Pitluck S."/>
            <person name="Liolios K."/>
            <person name="Pagani I."/>
            <person name="Mikhailova N."/>
            <person name="Ivanova N."/>
            <person name="Mavromatis K."/>
            <person name="Pati A."/>
            <person name="Tapia R."/>
            <person name="Han C."/>
            <person name="Goodwin L."/>
            <person name="Chen A."/>
            <person name="Palaniappan K."/>
            <person name="Land M."/>
            <person name="Hauser L."/>
            <person name="Chang Y.J."/>
            <person name="Jeffries C.D."/>
            <person name="Brambilla E.M."/>
            <person name="Kopitz M."/>
            <person name="Rohde M."/>
            <person name="Goker M."/>
            <person name="Tindall B.J."/>
            <person name="Detter J.C."/>
            <person name="Woyke T."/>
            <person name="Bristow J."/>
            <person name="Eisen J.A."/>
            <person name="Markowitz V."/>
            <person name="Hugenholtz P."/>
            <person name="Klenk H.P."/>
            <person name="Kyrpides N.C."/>
        </authorList>
    </citation>
    <scope>NUCLEOTIDE SEQUENCE [LARGE SCALE GENOMIC DNA]</scope>
    <source>
        <strain evidence="3">ATCC 43766 / DSM 16922 / JCM 21250 / NBRC 16016 / NCTC 11634 / CL345/78</strain>
    </source>
</reference>
<dbReference type="InterPro" id="IPR034660">
    <property type="entry name" value="DinB/YfiT-like"/>
</dbReference>
<dbReference type="Pfam" id="PF12867">
    <property type="entry name" value="DinB_2"/>
    <property type="match status" value="1"/>
</dbReference>
<accession>F0P2K1</accession>
<dbReference type="EMBL" id="CP002455">
    <property type="protein sequence ID" value="ADX67840.1"/>
    <property type="molecule type" value="Genomic_DNA"/>
</dbReference>
<dbReference type="KEGG" id="wvi:Weevi_1131"/>
<feature type="domain" description="DinB-like" evidence="1">
    <location>
        <begin position="12"/>
        <end position="144"/>
    </location>
</feature>
<sequence>MEEQIYYLGLIRKNIINELENHSLQQLLYIPVGFKNNIFWNAAHVLATQQLIMYYLTETKMYVDKSFIERYKKGTIGTTEMSEKEVEELIEVLEQTPKLLYKDYRSEKLAYYKPYSTSFGAKLESIEDAIQFNNIHEGIHFGYILALKKNIPF</sequence>
<dbReference type="OrthoDB" id="4295522at2"/>
<dbReference type="Proteomes" id="UP000008641">
    <property type="component" value="Chromosome"/>
</dbReference>
<dbReference type="RefSeq" id="WP_013598230.1">
    <property type="nucleotide sequence ID" value="NC_015144.1"/>
</dbReference>
<dbReference type="Gene3D" id="1.20.120.450">
    <property type="entry name" value="dinb family like domain"/>
    <property type="match status" value="1"/>
</dbReference>
<dbReference type="STRING" id="865938.Weevi_1131"/>
<dbReference type="eggNOG" id="COG2318">
    <property type="taxonomic scope" value="Bacteria"/>
</dbReference>
<proteinExistence type="predicted"/>
<dbReference type="SUPFAM" id="SSF109854">
    <property type="entry name" value="DinB/YfiT-like putative metalloenzymes"/>
    <property type="match status" value="1"/>
</dbReference>
<reference evidence="3" key="2">
    <citation type="journal article" date="2011" name="Stand. Genomic Sci.">
        <title>Complete genome sequence of Weeksella virosa type strain (9751T).</title>
        <authorList>
            <person name="Lang E."/>
            <person name="Teshima H."/>
            <person name="Lucas S."/>
            <person name="Lapidus A."/>
            <person name="Hammon N."/>
            <person name="Deshpande S."/>
            <person name="Nolan M."/>
            <person name="Cheng J."/>
            <person name="Pitluck S."/>
            <person name="Liolios K."/>
            <person name="Pagani I."/>
            <person name="Mikhailova N."/>
            <person name="Ivanova N."/>
            <person name="Mavromatis K."/>
            <person name="Pati A."/>
            <person name="Tapia R."/>
            <person name="Han C."/>
            <person name="Goodwin L."/>
            <person name="Chen A."/>
            <person name="Palaniappan K."/>
            <person name="Land M."/>
            <person name="Hauser L."/>
            <person name="Chang Y."/>
            <person name="Jeffries C."/>
            <person name="Brambilla E."/>
            <person name="Kopitz M."/>
            <person name="Rohde M."/>
            <person name="Goker M."/>
            <person name="Tindall B."/>
            <person name="Detter J."/>
            <person name="Woyke T."/>
            <person name="Bristow J."/>
            <person name="Eisen J."/>
            <person name="Markowitz V."/>
            <person name="Hugenholtz P."/>
            <person name="Klenk H."/>
            <person name="Kyrpides N."/>
        </authorList>
    </citation>
    <scope>NUCLEOTIDE SEQUENCE [LARGE SCALE GENOMIC DNA]</scope>
    <source>
        <strain evidence="3">ATCC 43766 / DSM 16922 / JCM 21250 / NBRC 16016 / NCTC 11634 / CL345/78</strain>
    </source>
</reference>
<protein>
    <recommendedName>
        <fullName evidence="1">DinB-like domain-containing protein</fullName>
    </recommendedName>
</protein>
<evidence type="ECO:0000313" key="3">
    <source>
        <dbReference type="Proteomes" id="UP000008641"/>
    </source>
</evidence>
<evidence type="ECO:0000313" key="2">
    <source>
        <dbReference type="EMBL" id="ADX67840.1"/>
    </source>
</evidence>
<evidence type="ECO:0000259" key="1">
    <source>
        <dbReference type="Pfam" id="PF12867"/>
    </source>
</evidence>
<name>F0P2K1_WEEVC</name>
<organism evidence="2 3">
    <name type="scientific">Weeksella virosa (strain ATCC 43766 / DSM 16922 / JCM 21250 / CCUG 30538 / CDC 9751 / IAM 14551 / NBRC 16016 / NCTC 11634 / CL345/78)</name>
    <dbReference type="NCBI Taxonomy" id="865938"/>
    <lineage>
        <taxon>Bacteria</taxon>
        <taxon>Pseudomonadati</taxon>
        <taxon>Bacteroidota</taxon>
        <taxon>Flavobacteriia</taxon>
        <taxon>Flavobacteriales</taxon>
        <taxon>Weeksellaceae</taxon>
        <taxon>Weeksella</taxon>
    </lineage>
</organism>
<gene>
    <name evidence="2" type="ordered locus">Weevi_1131</name>
</gene>
<dbReference type="HOGENOM" id="CLU_125425_0_0_10"/>
<keyword evidence="3" id="KW-1185">Reference proteome</keyword>